<evidence type="ECO:0000256" key="16">
    <source>
        <dbReference type="ARBA" id="ARBA00049209"/>
    </source>
</evidence>
<keyword evidence="11 18" id="KW-0413">Isomerase</keyword>
<evidence type="ECO:0000256" key="9">
    <source>
        <dbReference type="ARBA" id="ARBA00022958"/>
    </source>
</evidence>
<evidence type="ECO:0000256" key="11">
    <source>
        <dbReference type="ARBA" id="ARBA00023235"/>
    </source>
</evidence>
<proteinExistence type="inferred from homology"/>
<feature type="binding site" evidence="18">
    <location>
        <position position="177"/>
    </location>
    <ligand>
        <name>K(+)</name>
        <dbReference type="ChEBI" id="CHEBI:29103"/>
    </ligand>
</feature>
<evidence type="ECO:0000256" key="8">
    <source>
        <dbReference type="ARBA" id="ARBA00022857"/>
    </source>
</evidence>
<dbReference type="InterPro" id="IPR017953">
    <property type="entry name" value="Carbohydrate_kinase_pred_CS"/>
</dbReference>
<keyword evidence="10 17" id="KW-0520">NAD</keyword>
<comment type="subunit">
    <text evidence="17">Homotetramer.</text>
</comment>
<evidence type="ECO:0000256" key="2">
    <source>
        <dbReference type="ARBA" id="ARBA00000909"/>
    </source>
</evidence>
<dbReference type="GO" id="GO:0046496">
    <property type="term" value="P:nicotinamide nucleotide metabolic process"/>
    <property type="evidence" value="ECO:0007669"/>
    <property type="project" value="UniProtKB-UniRule"/>
</dbReference>
<dbReference type="SUPFAM" id="SSF53613">
    <property type="entry name" value="Ribokinase-like"/>
    <property type="match status" value="1"/>
</dbReference>
<protein>
    <recommendedName>
        <fullName evidence="19">Bifunctional NAD(P)H-hydrate repair enzyme</fullName>
    </recommendedName>
    <alternativeName>
        <fullName evidence="19">Nicotinamide nucleotide repair protein</fullName>
    </alternativeName>
    <domain>
        <recommendedName>
            <fullName evidence="19">ADP-dependent (S)-NAD(P)H-hydrate dehydratase</fullName>
            <ecNumber evidence="19">4.2.1.136</ecNumber>
        </recommendedName>
        <alternativeName>
            <fullName evidence="19">ADP-dependent NAD(P)HX dehydratase</fullName>
        </alternativeName>
    </domain>
    <domain>
        <recommendedName>
            <fullName evidence="19">NAD(P)H-hydrate epimerase</fullName>
            <ecNumber evidence="19">5.1.99.6</ecNumber>
        </recommendedName>
    </domain>
</protein>
<evidence type="ECO:0000256" key="3">
    <source>
        <dbReference type="ARBA" id="ARBA00006001"/>
    </source>
</evidence>
<dbReference type="Gene3D" id="3.40.1190.20">
    <property type="match status" value="1"/>
</dbReference>
<feature type="binding site" evidence="18">
    <location>
        <position position="174"/>
    </location>
    <ligand>
        <name>(6S)-NADPHX</name>
        <dbReference type="ChEBI" id="CHEBI:64076"/>
    </ligand>
</feature>
<dbReference type="HAMAP" id="MF_01966">
    <property type="entry name" value="NADHX_epimerase"/>
    <property type="match status" value="1"/>
</dbReference>
<evidence type="ECO:0000256" key="1">
    <source>
        <dbReference type="ARBA" id="ARBA00000013"/>
    </source>
</evidence>
<evidence type="ECO:0000256" key="19">
    <source>
        <dbReference type="PIRNR" id="PIRNR017184"/>
    </source>
</evidence>
<feature type="binding site" evidence="17">
    <location>
        <begin position="437"/>
        <end position="441"/>
    </location>
    <ligand>
        <name>AMP</name>
        <dbReference type="ChEBI" id="CHEBI:456215"/>
    </ligand>
</feature>
<comment type="cofactor">
    <cofactor evidence="18 19">
        <name>K(+)</name>
        <dbReference type="ChEBI" id="CHEBI:29103"/>
    </cofactor>
    <text evidence="18 19">Binds 1 potassium ion per subunit.</text>
</comment>
<keyword evidence="13" id="KW-0511">Multifunctional enzyme</keyword>
<comment type="catalytic activity">
    <reaction evidence="2 18 19">
        <text>(6R)-NADPHX = (6S)-NADPHX</text>
        <dbReference type="Rhea" id="RHEA:32227"/>
        <dbReference type="ChEBI" id="CHEBI:64076"/>
        <dbReference type="ChEBI" id="CHEBI:64077"/>
        <dbReference type="EC" id="5.1.99.6"/>
    </reaction>
</comment>
<evidence type="ECO:0000256" key="12">
    <source>
        <dbReference type="ARBA" id="ARBA00023239"/>
    </source>
</evidence>
<feature type="binding site" evidence="17">
    <location>
        <position position="400"/>
    </location>
    <ligand>
        <name>(6S)-NADPHX</name>
        <dbReference type="ChEBI" id="CHEBI:64076"/>
    </ligand>
</feature>
<dbReference type="SUPFAM" id="SSF64153">
    <property type="entry name" value="YjeF N-terminal domain-like"/>
    <property type="match status" value="1"/>
</dbReference>
<evidence type="ECO:0000313" key="23">
    <source>
        <dbReference type="Proteomes" id="UP000315303"/>
    </source>
</evidence>
<keyword evidence="9 18" id="KW-0630">Potassium</keyword>
<dbReference type="Proteomes" id="UP000315303">
    <property type="component" value="Unassembled WGS sequence"/>
</dbReference>
<evidence type="ECO:0000313" key="22">
    <source>
        <dbReference type="EMBL" id="TPH15544.1"/>
    </source>
</evidence>
<dbReference type="NCBIfam" id="TIGR00197">
    <property type="entry name" value="yjeF_nterm"/>
    <property type="match status" value="1"/>
</dbReference>
<comment type="catalytic activity">
    <reaction evidence="16 17 19">
        <text>(6S)-NADPHX + ADP = AMP + phosphate + NADPH + H(+)</text>
        <dbReference type="Rhea" id="RHEA:32235"/>
        <dbReference type="ChEBI" id="CHEBI:15378"/>
        <dbReference type="ChEBI" id="CHEBI:43474"/>
        <dbReference type="ChEBI" id="CHEBI:57783"/>
        <dbReference type="ChEBI" id="CHEBI:64076"/>
        <dbReference type="ChEBI" id="CHEBI:456215"/>
        <dbReference type="ChEBI" id="CHEBI:456216"/>
        <dbReference type="EC" id="4.2.1.136"/>
    </reaction>
</comment>
<dbReference type="InterPro" id="IPR030677">
    <property type="entry name" value="Nnr"/>
</dbReference>
<dbReference type="Gene3D" id="3.40.50.10260">
    <property type="entry name" value="YjeF N-terminal domain"/>
    <property type="match status" value="1"/>
</dbReference>
<keyword evidence="6 17" id="KW-0547">Nucleotide-binding</keyword>
<reference evidence="22 23" key="1">
    <citation type="submission" date="2019-01" db="EMBL/GenBank/DDBJ databases">
        <title>Litorilituus lipolytica sp. nov., isolated from intertidal sand of the Yellow Sea in China.</title>
        <authorList>
            <person name="Liu A."/>
        </authorList>
    </citation>
    <scope>NUCLEOTIDE SEQUENCE [LARGE SCALE GENOMIC DNA]</scope>
    <source>
        <strain evidence="22 23">RZ04</strain>
    </source>
</reference>
<evidence type="ECO:0000256" key="17">
    <source>
        <dbReference type="HAMAP-Rule" id="MF_01965"/>
    </source>
</evidence>
<dbReference type="Pfam" id="PF01256">
    <property type="entry name" value="Carb_kinase"/>
    <property type="match status" value="1"/>
</dbReference>
<dbReference type="CDD" id="cd01171">
    <property type="entry name" value="YXKO-related"/>
    <property type="match status" value="1"/>
</dbReference>
<keyword evidence="12 17" id="KW-0456">Lyase</keyword>
<dbReference type="InterPro" id="IPR000631">
    <property type="entry name" value="CARKD"/>
</dbReference>
<comment type="similarity">
    <text evidence="3 19">In the N-terminal section; belongs to the NnrE/AIBP family.</text>
</comment>
<comment type="caution">
    <text evidence="18">Lacks conserved residue(s) required for the propagation of feature annotation.</text>
</comment>
<dbReference type="Pfam" id="PF03853">
    <property type="entry name" value="YjeF_N"/>
    <property type="match status" value="1"/>
</dbReference>
<dbReference type="PIRSF" id="PIRSF017184">
    <property type="entry name" value="Nnr"/>
    <property type="match status" value="1"/>
</dbReference>
<evidence type="ECO:0000256" key="7">
    <source>
        <dbReference type="ARBA" id="ARBA00022840"/>
    </source>
</evidence>
<dbReference type="OrthoDB" id="9806925at2"/>
<dbReference type="PANTHER" id="PTHR12592:SF0">
    <property type="entry name" value="ATP-DEPENDENT (S)-NAD(P)H-HYDRATE DEHYDRATASE"/>
    <property type="match status" value="1"/>
</dbReference>
<evidence type="ECO:0000256" key="14">
    <source>
        <dbReference type="ARBA" id="ARBA00025153"/>
    </source>
</evidence>
<feature type="binding site" evidence="18">
    <location>
        <position position="141"/>
    </location>
    <ligand>
        <name>K(+)</name>
        <dbReference type="ChEBI" id="CHEBI:29103"/>
    </ligand>
</feature>
<dbReference type="InterPro" id="IPR036652">
    <property type="entry name" value="YjeF_N_dom_sf"/>
</dbReference>
<dbReference type="RefSeq" id="WP_140602943.1">
    <property type="nucleotide sequence ID" value="NZ_SAWY01000019.1"/>
</dbReference>
<dbReference type="GO" id="GO:0110051">
    <property type="term" value="P:metabolite repair"/>
    <property type="evidence" value="ECO:0007669"/>
    <property type="project" value="TreeGrafter"/>
</dbReference>
<dbReference type="NCBIfam" id="TIGR00196">
    <property type="entry name" value="yjeF_cterm"/>
    <property type="match status" value="1"/>
</dbReference>
<keyword evidence="8 17" id="KW-0521">NADP</keyword>
<dbReference type="InterPro" id="IPR004443">
    <property type="entry name" value="YjeF_N_dom"/>
</dbReference>
<comment type="catalytic activity">
    <reaction evidence="1 18 19">
        <text>(6R)-NADHX = (6S)-NADHX</text>
        <dbReference type="Rhea" id="RHEA:32215"/>
        <dbReference type="ChEBI" id="CHEBI:64074"/>
        <dbReference type="ChEBI" id="CHEBI:64075"/>
        <dbReference type="EC" id="5.1.99.6"/>
    </reaction>
</comment>
<evidence type="ECO:0000256" key="15">
    <source>
        <dbReference type="ARBA" id="ARBA00048238"/>
    </source>
</evidence>
<comment type="similarity">
    <text evidence="18">Belongs to the NnrE/AIBP family.</text>
</comment>
<keyword evidence="5 18" id="KW-0479">Metal-binding</keyword>
<evidence type="ECO:0000259" key="21">
    <source>
        <dbReference type="PROSITE" id="PS51385"/>
    </source>
</evidence>
<dbReference type="PROSITE" id="PS01050">
    <property type="entry name" value="YJEF_C_2"/>
    <property type="match status" value="1"/>
</dbReference>
<dbReference type="GO" id="GO:0005524">
    <property type="term" value="F:ATP binding"/>
    <property type="evidence" value="ECO:0007669"/>
    <property type="project" value="UniProtKB-UniRule"/>
</dbReference>
<organism evidence="22 23">
    <name type="scientific">Litorilituus lipolyticus</name>
    <dbReference type="NCBI Taxonomy" id="2491017"/>
    <lineage>
        <taxon>Bacteria</taxon>
        <taxon>Pseudomonadati</taxon>
        <taxon>Pseudomonadota</taxon>
        <taxon>Gammaproteobacteria</taxon>
        <taxon>Alteromonadales</taxon>
        <taxon>Colwelliaceae</taxon>
        <taxon>Litorilituus</taxon>
    </lineage>
</organism>
<evidence type="ECO:0000256" key="6">
    <source>
        <dbReference type="ARBA" id="ARBA00022741"/>
    </source>
</evidence>
<dbReference type="GO" id="GO:0046872">
    <property type="term" value="F:metal ion binding"/>
    <property type="evidence" value="ECO:0007669"/>
    <property type="project" value="UniProtKB-UniRule"/>
</dbReference>
<feature type="binding site" evidence="18">
    <location>
        <begin position="70"/>
        <end position="74"/>
    </location>
    <ligand>
        <name>(6S)-NADPHX</name>
        <dbReference type="ChEBI" id="CHEBI:64076"/>
    </ligand>
</feature>
<comment type="cofactor">
    <cofactor evidence="17">
        <name>Mg(2+)</name>
        <dbReference type="ChEBI" id="CHEBI:18420"/>
    </cofactor>
</comment>
<evidence type="ECO:0000256" key="5">
    <source>
        <dbReference type="ARBA" id="ARBA00022723"/>
    </source>
</evidence>
<feature type="binding site" evidence="18">
    <location>
        <begin position="145"/>
        <end position="151"/>
    </location>
    <ligand>
        <name>(6S)-NADPHX</name>
        <dbReference type="ChEBI" id="CHEBI:64076"/>
    </ligand>
</feature>
<evidence type="ECO:0000256" key="18">
    <source>
        <dbReference type="HAMAP-Rule" id="MF_01966"/>
    </source>
</evidence>
<accession>A0A502KWU3</accession>
<feature type="binding site" evidence="18">
    <location>
        <position position="71"/>
    </location>
    <ligand>
        <name>K(+)</name>
        <dbReference type="ChEBI" id="CHEBI:29103"/>
    </ligand>
</feature>
<dbReference type="EC" id="4.2.1.136" evidence="19"/>
<evidence type="ECO:0000256" key="13">
    <source>
        <dbReference type="ARBA" id="ARBA00023268"/>
    </source>
</evidence>
<comment type="function">
    <text evidence="17">Catalyzes the dehydration of the S-form of NAD(P)HX at the expense of ADP, which is converted to AMP. Together with NAD(P)HX epimerase, which catalyzes the epimerization of the S- and R-forms, the enzyme allows the repair of both epimers of NAD(P)HX, a damaged form of NAD(P)H that is a result of enzymatic or heat-dependent hydration.</text>
</comment>
<dbReference type="PROSITE" id="PS51383">
    <property type="entry name" value="YJEF_C_3"/>
    <property type="match status" value="1"/>
</dbReference>
<dbReference type="EMBL" id="SAWY01000019">
    <property type="protein sequence ID" value="TPH15544.1"/>
    <property type="molecule type" value="Genomic_DNA"/>
</dbReference>
<feature type="domain" description="YjeF N-terminal" evidence="21">
    <location>
        <begin position="22"/>
        <end position="236"/>
    </location>
</feature>
<comment type="function">
    <text evidence="14 19">Bifunctional enzyme that catalyzes the epimerization of the S- and R-forms of NAD(P)HX and the dehydration of the S-form of NAD(P)HX at the expense of ADP, which is converted to AMP. This allows the repair of both epimers of NAD(P)HX, a damaged form of NAD(P)H that is a result of enzymatic or heat-dependent hydration.</text>
</comment>
<feature type="binding site" evidence="17">
    <location>
        <position position="465"/>
    </location>
    <ligand>
        <name>AMP</name>
        <dbReference type="ChEBI" id="CHEBI:456215"/>
    </ligand>
</feature>
<dbReference type="InterPro" id="IPR029056">
    <property type="entry name" value="Ribokinase-like"/>
</dbReference>
<keyword evidence="23" id="KW-1185">Reference proteome</keyword>
<gene>
    <name evidence="17" type="primary">nnrD</name>
    <name evidence="18" type="synonym">nnrE</name>
    <name evidence="22" type="ORF">EPA86_08155</name>
</gene>
<comment type="function">
    <text evidence="18">Catalyzes the epimerization of the S- and R-forms of NAD(P)HX, a damaged form of NAD(P)H that is a result of enzymatic or heat-dependent hydration. This is a prerequisite for the S-specific NAD(P)H-hydrate dehydratase to allow the repair of both epimers of NAD(P)HX.</text>
</comment>
<dbReference type="GO" id="GO:0052856">
    <property type="term" value="F:NAD(P)HX epimerase activity"/>
    <property type="evidence" value="ECO:0007669"/>
    <property type="project" value="UniProtKB-UniRule"/>
</dbReference>
<comment type="similarity">
    <text evidence="4 19">In the C-terminal section; belongs to the NnrD/CARKD family.</text>
</comment>
<dbReference type="PANTHER" id="PTHR12592">
    <property type="entry name" value="ATP-DEPENDENT (S)-NAD(P)H-HYDRATE DEHYDRATASE FAMILY MEMBER"/>
    <property type="match status" value="1"/>
</dbReference>
<name>A0A502KWU3_9GAMM</name>
<evidence type="ECO:0000256" key="10">
    <source>
        <dbReference type="ARBA" id="ARBA00023027"/>
    </source>
</evidence>
<comment type="caution">
    <text evidence="22">The sequence shown here is derived from an EMBL/GenBank/DDBJ whole genome shotgun (WGS) entry which is preliminary data.</text>
</comment>
<dbReference type="EC" id="5.1.99.6" evidence="19"/>
<feature type="binding site" evidence="17">
    <location>
        <position position="466"/>
    </location>
    <ligand>
        <name>(6S)-NADPHX</name>
        <dbReference type="ChEBI" id="CHEBI:64076"/>
    </ligand>
</feature>
<feature type="binding site" evidence="17">
    <location>
        <position position="347"/>
    </location>
    <ligand>
        <name>(6S)-NADPHX</name>
        <dbReference type="ChEBI" id="CHEBI:64076"/>
    </ligand>
</feature>
<feature type="binding site" evidence="17">
    <location>
        <position position="285"/>
    </location>
    <ligand>
        <name>(6S)-NADPHX</name>
        <dbReference type="ChEBI" id="CHEBI:64076"/>
    </ligand>
</feature>
<dbReference type="PROSITE" id="PS51385">
    <property type="entry name" value="YJEF_N"/>
    <property type="match status" value="1"/>
</dbReference>
<keyword evidence="7 17" id="KW-0067">ATP-binding</keyword>
<comment type="catalytic activity">
    <reaction evidence="15 17 19">
        <text>(6S)-NADHX + ADP = AMP + phosphate + NADH + H(+)</text>
        <dbReference type="Rhea" id="RHEA:32223"/>
        <dbReference type="ChEBI" id="CHEBI:15378"/>
        <dbReference type="ChEBI" id="CHEBI:43474"/>
        <dbReference type="ChEBI" id="CHEBI:57945"/>
        <dbReference type="ChEBI" id="CHEBI:64074"/>
        <dbReference type="ChEBI" id="CHEBI:456215"/>
        <dbReference type="ChEBI" id="CHEBI:456216"/>
        <dbReference type="EC" id="4.2.1.136"/>
    </reaction>
</comment>
<comment type="similarity">
    <text evidence="17">Belongs to the NnrD/CARKD family.</text>
</comment>
<evidence type="ECO:0000259" key="20">
    <source>
        <dbReference type="PROSITE" id="PS51383"/>
    </source>
</evidence>
<dbReference type="GO" id="GO:0052855">
    <property type="term" value="F:ADP-dependent NAD(P)H-hydrate dehydratase activity"/>
    <property type="evidence" value="ECO:0007669"/>
    <property type="project" value="UniProtKB-UniRule"/>
</dbReference>
<dbReference type="AlphaFoldDB" id="A0A502KWU3"/>
<evidence type="ECO:0000256" key="4">
    <source>
        <dbReference type="ARBA" id="ARBA00009524"/>
    </source>
</evidence>
<dbReference type="HAMAP" id="MF_01965">
    <property type="entry name" value="NADHX_dehydratase"/>
    <property type="match status" value="1"/>
</dbReference>
<sequence length="524" mass="55190">MKLSLSLSHRDCLTSVYSAKQVLENEAKVAQHQGIEMFSLMCKAGEAAFKQLMLSWPTVKHILVVCGKGNNGGDGFIVAKLAKQSGITVKVILLCDEQALSGDALRAFELMKQAVVPYSLDTSNQNTADTIQSFQGDVIVDAIFGIGFHGELPNTLRPIISAINHSSASVLSIDVPSGLCATTGSVSGDELAEQAVIADHCVTFIVLKQGLFTGQAGNFVGVITLAELTLGGAFKGQVASKHSIQAISTKQKLTKSYLPRRLNTSHKGNIGLLLAVGGNVGMPGAIRLASEAALRSGAGLLSVCCHHQNSALVFSGRAELIIAANNAEQLTKAKQLSKVKACLIGPGLGQDDWAMALCKLVLDDCNNNNKPLVIDADALHLLASMPKNAQHIDSAILTPHPKEASVLLRCDVAEIEKDRFSAVKQIAKKYGGICLLKGAGTLISDGENVVINTTGNPGMASGGMGDVLSGIIGALSMQIEDNFYATCIASYLHGRAADNIAKKHGQRGMLASDLFVEIQQLVNE</sequence>
<feature type="domain" description="YjeF C-terminal" evidence="20">
    <location>
        <begin position="250"/>
        <end position="524"/>
    </location>
</feature>